<gene>
    <name evidence="2" type="ORF">Bhyg_13031</name>
</gene>
<accession>A0A9Q0MYD6</accession>
<protein>
    <submittedName>
        <fullName evidence="2">Uncharacterized protein</fullName>
    </submittedName>
</protein>
<evidence type="ECO:0000313" key="3">
    <source>
        <dbReference type="Proteomes" id="UP001151699"/>
    </source>
</evidence>
<keyword evidence="3" id="KW-1185">Reference proteome</keyword>
<feature type="compositionally biased region" description="Low complexity" evidence="1">
    <location>
        <begin position="22"/>
        <end position="32"/>
    </location>
</feature>
<evidence type="ECO:0000256" key="1">
    <source>
        <dbReference type="SAM" id="MobiDB-lite"/>
    </source>
</evidence>
<feature type="region of interest" description="Disordered" evidence="1">
    <location>
        <begin position="1"/>
        <end position="43"/>
    </location>
</feature>
<dbReference type="EMBL" id="WJQU01000003">
    <property type="protein sequence ID" value="KAJ6640281.1"/>
    <property type="molecule type" value="Genomic_DNA"/>
</dbReference>
<feature type="compositionally biased region" description="Polar residues" evidence="1">
    <location>
        <begin position="1"/>
        <end position="21"/>
    </location>
</feature>
<comment type="caution">
    <text evidence="2">The sequence shown here is derived from an EMBL/GenBank/DDBJ whole genome shotgun (WGS) entry which is preliminary data.</text>
</comment>
<organism evidence="2 3">
    <name type="scientific">Pseudolycoriella hygida</name>
    <dbReference type="NCBI Taxonomy" id="35572"/>
    <lineage>
        <taxon>Eukaryota</taxon>
        <taxon>Metazoa</taxon>
        <taxon>Ecdysozoa</taxon>
        <taxon>Arthropoda</taxon>
        <taxon>Hexapoda</taxon>
        <taxon>Insecta</taxon>
        <taxon>Pterygota</taxon>
        <taxon>Neoptera</taxon>
        <taxon>Endopterygota</taxon>
        <taxon>Diptera</taxon>
        <taxon>Nematocera</taxon>
        <taxon>Sciaroidea</taxon>
        <taxon>Sciaridae</taxon>
        <taxon>Pseudolycoriella</taxon>
    </lineage>
</organism>
<reference evidence="2" key="1">
    <citation type="submission" date="2022-07" db="EMBL/GenBank/DDBJ databases">
        <authorList>
            <person name="Trinca V."/>
            <person name="Uliana J.V.C."/>
            <person name="Torres T.T."/>
            <person name="Ward R.J."/>
            <person name="Monesi N."/>
        </authorList>
    </citation>
    <scope>NUCLEOTIDE SEQUENCE</scope>
    <source>
        <strain evidence="2">HSMRA1968</strain>
        <tissue evidence="2">Whole embryos</tissue>
    </source>
</reference>
<name>A0A9Q0MYD6_9DIPT</name>
<dbReference type="OrthoDB" id="8197466at2759"/>
<dbReference type="AlphaFoldDB" id="A0A9Q0MYD6"/>
<dbReference type="Proteomes" id="UP001151699">
    <property type="component" value="Chromosome X"/>
</dbReference>
<proteinExistence type="predicted"/>
<sequence length="76" mass="8045">MNGSTEASKRSAFSSLNSAQSKTPATKAPIKTTTDDTPDFDRSKVSLEIPDPLFGSSFSTVTNVSKIFGDLIMASI</sequence>
<evidence type="ECO:0000313" key="2">
    <source>
        <dbReference type="EMBL" id="KAJ6640281.1"/>
    </source>
</evidence>